<dbReference type="AlphaFoldDB" id="B6H005"/>
<dbReference type="OrthoDB" id="4365473at2759"/>
<dbReference type="STRING" id="500485.B6H005"/>
<dbReference type="GeneID" id="8304291"/>
<dbReference type="VEuPathDB" id="FungiDB:PCH_Pc12g09960"/>
<dbReference type="BioCyc" id="PCHR:PC12G09960-MONOMER"/>
<protein>
    <submittedName>
        <fullName evidence="2">Pc12g09960 protein</fullName>
    </submittedName>
</protein>
<dbReference type="eggNOG" id="KOG2029">
    <property type="taxonomic scope" value="Eukaryota"/>
</dbReference>
<dbReference type="HOGENOM" id="CLU_461580_0_0_1"/>
<dbReference type="InterPro" id="IPR027417">
    <property type="entry name" value="P-loop_NTPase"/>
</dbReference>
<feature type="region of interest" description="Disordered" evidence="1">
    <location>
        <begin position="494"/>
        <end position="515"/>
    </location>
</feature>
<dbReference type="Gene3D" id="3.40.50.300">
    <property type="entry name" value="P-loop containing nucleotide triphosphate hydrolases"/>
    <property type="match status" value="1"/>
</dbReference>
<proteinExistence type="predicted"/>
<gene>
    <name evidence="2" type="ORF">Pc12g09960</name>
    <name evidence="2" type="ORF">PCH_Pc12g09960</name>
</gene>
<evidence type="ECO:0000313" key="2">
    <source>
        <dbReference type="EMBL" id="CAP80623.1"/>
    </source>
</evidence>
<dbReference type="Proteomes" id="UP000000724">
    <property type="component" value="Contig Pc00c12"/>
</dbReference>
<organism evidence="2 3">
    <name type="scientific">Penicillium rubens (strain ATCC 28089 / DSM 1075 / NRRL 1951 / Wisconsin 54-1255)</name>
    <name type="common">Penicillium chrysogenum</name>
    <dbReference type="NCBI Taxonomy" id="500485"/>
    <lineage>
        <taxon>Eukaryota</taxon>
        <taxon>Fungi</taxon>
        <taxon>Dikarya</taxon>
        <taxon>Ascomycota</taxon>
        <taxon>Pezizomycotina</taxon>
        <taxon>Eurotiomycetes</taxon>
        <taxon>Eurotiomycetidae</taxon>
        <taxon>Eurotiales</taxon>
        <taxon>Aspergillaceae</taxon>
        <taxon>Penicillium</taxon>
        <taxon>Penicillium chrysogenum species complex</taxon>
    </lineage>
</organism>
<name>B6H005_PENRW</name>
<dbReference type="RefSeq" id="XP_002557821.1">
    <property type="nucleotide sequence ID" value="XM_002557775.1"/>
</dbReference>
<dbReference type="KEGG" id="pcs:N7525_001574"/>
<evidence type="ECO:0000256" key="1">
    <source>
        <dbReference type="SAM" id="MobiDB-lite"/>
    </source>
</evidence>
<dbReference type="OMA" id="AWSEDIM"/>
<dbReference type="SUPFAM" id="SSF52540">
    <property type="entry name" value="P-loop containing nucleoside triphosphate hydrolases"/>
    <property type="match status" value="1"/>
</dbReference>
<accession>B6H005</accession>
<evidence type="ECO:0000313" key="3">
    <source>
        <dbReference type="Proteomes" id="UP000000724"/>
    </source>
</evidence>
<reference evidence="2 3" key="1">
    <citation type="journal article" date="2008" name="Nat. Biotechnol.">
        <title>Genome sequencing and analysis of the filamentous fungus Penicillium chrysogenum.</title>
        <authorList>
            <person name="van den Berg M.A."/>
            <person name="Albang R."/>
            <person name="Albermann K."/>
            <person name="Badger J.H."/>
            <person name="Daran J.-M."/>
            <person name="Driessen A.J.M."/>
            <person name="Garcia-Estrada C."/>
            <person name="Fedorova N.D."/>
            <person name="Harris D.M."/>
            <person name="Heijne W.H.M."/>
            <person name="Joardar V.S."/>
            <person name="Kiel J.A.K.W."/>
            <person name="Kovalchuk A."/>
            <person name="Martin J.F."/>
            <person name="Nierman W.C."/>
            <person name="Nijland J.G."/>
            <person name="Pronk J.T."/>
            <person name="Roubos J.A."/>
            <person name="van der Klei I.J."/>
            <person name="van Peij N.N.M.E."/>
            <person name="Veenhuis M."/>
            <person name="von Doehren H."/>
            <person name="Wagner C."/>
            <person name="Wortman J.R."/>
            <person name="Bovenberg R.A.L."/>
        </authorList>
    </citation>
    <scope>NUCLEOTIDE SEQUENCE [LARGE SCALE GENOMIC DNA]</scope>
    <source>
        <strain evidence="3">ATCC 28089 / DSM 1075 / NRRL 1951 / Wisconsin 54-1255</strain>
    </source>
</reference>
<dbReference type="EMBL" id="AM920427">
    <property type="protein sequence ID" value="CAP80623.1"/>
    <property type="molecule type" value="Genomic_DNA"/>
</dbReference>
<keyword evidence="3" id="KW-1185">Reference proteome</keyword>
<sequence length="591" mass="67425">MDGFSAAAGAFSFAKVVLYCINVLDDYRRLFVTGELGYLVSKCDGPTSTLTSNINAAEEVVRHWSLFYEEDFDYKVFCEDLQRTQVEFKKAAKMFHNEVQSICGKTGSNLPKNLHGLVKLMQMKYHRKLFGIIQGRITDQEASIKDLVRTRHMYTNNRIRRDCMSSPGLPNEVWARHVDISLSANKTIPFVIPRLFSDFYHGGNGYFGDLVQRLNLSSVKGSAHQRKVVYIYGARGLGKTHLCSEFADRHKTRYWGVFWYRFGDKRVESLDPSSKIRFISQLSGVQESWLLIMDNASCLAHAESVLPNSDRAHILITTELSPAKTANSIHVLDMDHEDKKEFLLWAAGFVKPWCDSDIAWSEDIMKLVGPKAVPRTLSYVGATIRSGSCAPEEYIAMFEKEQILELKGDIQQEPDKLAFDMAVAQIQKQNTRISKDALKLLNISSFFTTRYITLSTLTKSLIIYDTTREEQRRTQSNRRAGTCRITNRFWPSKRSTRNGEVHHMHQVSPGRQLPESPIDRSRAIWASTELVDMWLLQCHSSNRVYSMNATVRNWIKKDLHPSEHELCQKVAEMAGPCQLEYSEKTPSTASS</sequence>